<dbReference type="SMART" id="SM00448">
    <property type="entry name" value="REC"/>
    <property type="match status" value="1"/>
</dbReference>
<accession>A0A3A3GKM5</accession>
<dbReference type="InterPro" id="IPR041522">
    <property type="entry name" value="CdaR_GGDEF"/>
</dbReference>
<evidence type="ECO:0000256" key="4">
    <source>
        <dbReference type="ARBA" id="ARBA00023012"/>
    </source>
</evidence>
<evidence type="ECO:0000313" key="11">
    <source>
        <dbReference type="EMBL" id="RJG24926.1"/>
    </source>
</evidence>
<keyword evidence="7" id="KW-0804">Transcription</keyword>
<dbReference type="SUPFAM" id="SSF46689">
    <property type="entry name" value="Homeodomain-like"/>
    <property type="match status" value="1"/>
</dbReference>
<dbReference type="PANTHER" id="PTHR42713">
    <property type="entry name" value="HISTIDINE KINASE-RELATED"/>
    <property type="match status" value="1"/>
</dbReference>
<dbReference type="Pfam" id="PF17853">
    <property type="entry name" value="GGDEF_2"/>
    <property type="match status" value="1"/>
</dbReference>
<evidence type="ECO:0000256" key="6">
    <source>
        <dbReference type="ARBA" id="ARBA00023125"/>
    </source>
</evidence>
<dbReference type="PRINTS" id="PR00032">
    <property type="entry name" value="HTHARAC"/>
</dbReference>
<dbReference type="InterPro" id="IPR009057">
    <property type="entry name" value="Homeodomain-like_sf"/>
</dbReference>
<dbReference type="PANTHER" id="PTHR42713:SF3">
    <property type="entry name" value="TRANSCRIPTIONAL REGULATORY PROTEIN HPTR"/>
    <property type="match status" value="1"/>
</dbReference>
<evidence type="ECO:0000256" key="5">
    <source>
        <dbReference type="ARBA" id="ARBA00023015"/>
    </source>
</evidence>
<dbReference type="GO" id="GO:0000160">
    <property type="term" value="P:phosphorelay signal transduction system"/>
    <property type="evidence" value="ECO:0007669"/>
    <property type="project" value="UniProtKB-KW"/>
</dbReference>
<dbReference type="EMBL" id="QYZD01000005">
    <property type="protein sequence ID" value="RJG24926.1"/>
    <property type="molecule type" value="Genomic_DNA"/>
</dbReference>
<comment type="caution">
    <text evidence="11">The sequence shown here is derived from an EMBL/GenBank/DDBJ whole genome shotgun (WGS) entry which is preliminary data.</text>
</comment>
<dbReference type="PROSITE" id="PS00041">
    <property type="entry name" value="HTH_ARAC_FAMILY_1"/>
    <property type="match status" value="1"/>
</dbReference>
<dbReference type="SUPFAM" id="SSF52172">
    <property type="entry name" value="CheY-like"/>
    <property type="match status" value="1"/>
</dbReference>
<evidence type="ECO:0000259" key="9">
    <source>
        <dbReference type="PROSITE" id="PS01124"/>
    </source>
</evidence>
<dbReference type="Pfam" id="PF00072">
    <property type="entry name" value="Response_reg"/>
    <property type="match status" value="1"/>
</dbReference>
<keyword evidence="3 8" id="KW-0597">Phosphoprotein</keyword>
<comment type="subcellular location">
    <subcellularLocation>
        <location evidence="1">Cytoplasm</location>
    </subcellularLocation>
</comment>
<dbReference type="InterPro" id="IPR020449">
    <property type="entry name" value="Tscrpt_reg_AraC-type_HTH"/>
</dbReference>
<dbReference type="SMART" id="SM00342">
    <property type="entry name" value="HTH_ARAC"/>
    <property type="match status" value="1"/>
</dbReference>
<organism evidence="11 12">
    <name type="scientific">Paenibacillus thiaminolyticus</name>
    <name type="common">Bacillus thiaminolyticus</name>
    <dbReference type="NCBI Taxonomy" id="49283"/>
    <lineage>
        <taxon>Bacteria</taxon>
        <taxon>Bacillati</taxon>
        <taxon>Bacillota</taxon>
        <taxon>Bacilli</taxon>
        <taxon>Bacillales</taxon>
        <taxon>Paenibacillaceae</taxon>
        <taxon>Paenibacillus</taxon>
    </lineage>
</organism>
<keyword evidence="4" id="KW-0902">Two-component regulatory system</keyword>
<feature type="modified residue" description="4-aspartylphosphate" evidence="8">
    <location>
        <position position="55"/>
    </location>
</feature>
<evidence type="ECO:0000256" key="3">
    <source>
        <dbReference type="ARBA" id="ARBA00022553"/>
    </source>
</evidence>
<dbReference type="AlphaFoldDB" id="A0A3A3GKM5"/>
<dbReference type="PROSITE" id="PS50110">
    <property type="entry name" value="RESPONSE_REGULATORY"/>
    <property type="match status" value="1"/>
</dbReference>
<dbReference type="Pfam" id="PF12833">
    <property type="entry name" value="HTH_18"/>
    <property type="match status" value="1"/>
</dbReference>
<evidence type="ECO:0000256" key="2">
    <source>
        <dbReference type="ARBA" id="ARBA00022490"/>
    </source>
</evidence>
<dbReference type="InterPro" id="IPR001789">
    <property type="entry name" value="Sig_transdc_resp-reg_receiver"/>
</dbReference>
<dbReference type="InterPro" id="IPR018062">
    <property type="entry name" value="HTH_AraC-typ_CS"/>
</dbReference>
<keyword evidence="5" id="KW-0805">Transcription regulation</keyword>
<dbReference type="CDD" id="cd17536">
    <property type="entry name" value="REC_YesN-like"/>
    <property type="match status" value="1"/>
</dbReference>
<feature type="domain" description="Response regulatory" evidence="10">
    <location>
        <begin position="3"/>
        <end position="120"/>
    </location>
</feature>
<evidence type="ECO:0000256" key="7">
    <source>
        <dbReference type="ARBA" id="ARBA00023163"/>
    </source>
</evidence>
<evidence type="ECO:0000256" key="1">
    <source>
        <dbReference type="ARBA" id="ARBA00004496"/>
    </source>
</evidence>
<dbReference type="Gene3D" id="3.40.50.2300">
    <property type="match status" value="1"/>
</dbReference>
<gene>
    <name evidence="11" type="ORF">DQX05_08780</name>
</gene>
<name>A0A3A3GKM5_PANTH</name>
<dbReference type="Proteomes" id="UP000266177">
    <property type="component" value="Unassembled WGS sequence"/>
</dbReference>
<dbReference type="InterPro" id="IPR051552">
    <property type="entry name" value="HptR"/>
</dbReference>
<feature type="domain" description="HTH araC/xylS-type" evidence="9">
    <location>
        <begin position="417"/>
        <end position="515"/>
    </location>
</feature>
<keyword evidence="6 11" id="KW-0238">DNA-binding</keyword>
<dbReference type="OrthoDB" id="342399at2"/>
<sequence>MYSVFLVDDEPFIIEGLQTILEWNDYGLSVAGTAENGEDAWEKLQEQPVDLIITDIMMPRMTGLQLIEKVKETHPQTRFIILSGYNEFMYVKEGIKLGVENYLLKPINIEEFRSTLETTVQKIDQSRVHRMAEQHNRDILRDNVLYRWLRDLIHLEELQQRADLLDIRFIHPYYMVVLVRPEPRMDHEADYDKQEEVVSHARRLLTQANGGFCVPEWDGEAAIIFGLYRSVEKEELMGRLREWKREVEEMLSTSLQITLGSVQEGYAHASASYLHAKRVQPYHLVRADDEWVDADEIADYRSSRPADVQPETEPYVKLLYDRDKELLRKQLEADFEQLSATTGVTPRDIRNFAVELLIAWKQSVKDTAHYLLEEERDWFDDVYHIQTLEVLKDHVLQVAYRIMEQLAEPEHMSPVIKQVLHDIHARYAEELSLKTLSQVYNINPVYLGQLFQKEVQSTFSDYLNKTRIKMAKEMLVNTTQRMTDIASNVGYWDKSYFYKQFRKYVGVSPKEYREFHVNRNEIV</sequence>
<dbReference type="InterPro" id="IPR011006">
    <property type="entry name" value="CheY-like_superfamily"/>
</dbReference>
<reference evidence="11 12" key="1">
    <citation type="submission" date="2018-09" db="EMBL/GenBank/DDBJ databases">
        <title>Paenibacillus SK2017-BO5.</title>
        <authorList>
            <person name="Piskunova J.V."/>
            <person name="Dubiley S.A."/>
            <person name="Severinov K.V."/>
        </authorList>
    </citation>
    <scope>NUCLEOTIDE SEQUENCE [LARGE SCALE GENOMIC DNA]</scope>
    <source>
        <strain evidence="11 12">BO5</strain>
    </source>
</reference>
<dbReference type="GO" id="GO:0003700">
    <property type="term" value="F:DNA-binding transcription factor activity"/>
    <property type="evidence" value="ECO:0007669"/>
    <property type="project" value="InterPro"/>
</dbReference>
<dbReference type="GO" id="GO:0043565">
    <property type="term" value="F:sequence-specific DNA binding"/>
    <property type="evidence" value="ECO:0007669"/>
    <property type="project" value="InterPro"/>
</dbReference>
<proteinExistence type="predicted"/>
<protein>
    <submittedName>
        <fullName evidence="11">DNA-binding response regulator</fullName>
    </submittedName>
</protein>
<dbReference type="PROSITE" id="PS01124">
    <property type="entry name" value="HTH_ARAC_FAMILY_2"/>
    <property type="match status" value="1"/>
</dbReference>
<evidence type="ECO:0000313" key="12">
    <source>
        <dbReference type="Proteomes" id="UP000266177"/>
    </source>
</evidence>
<evidence type="ECO:0000256" key="8">
    <source>
        <dbReference type="PROSITE-ProRule" id="PRU00169"/>
    </source>
</evidence>
<dbReference type="Gene3D" id="1.10.10.60">
    <property type="entry name" value="Homeodomain-like"/>
    <property type="match status" value="2"/>
</dbReference>
<dbReference type="RefSeq" id="WP_119792736.1">
    <property type="nucleotide sequence ID" value="NZ_QYZD01000005.1"/>
</dbReference>
<dbReference type="GO" id="GO:0005737">
    <property type="term" value="C:cytoplasm"/>
    <property type="evidence" value="ECO:0007669"/>
    <property type="project" value="UniProtKB-SubCell"/>
</dbReference>
<keyword evidence="2" id="KW-0963">Cytoplasm</keyword>
<evidence type="ECO:0000259" key="10">
    <source>
        <dbReference type="PROSITE" id="PS50110"/>
    </source>
</evidence>
<dbReference type="InterPro" id="IPR018060">
    <property type="entry name" value="HTH_AraC"/>
</dbReference>